<dbReference type="InterPro" id="IPR034904">
    <property type="entry name" value="FSCA_dom_sf"/>
</dbReference>
<dbReference type="Gene3D" id="3.30.300.130">
    <property type="entry name" value="Fe-S cluster assembly (FSCA)"/>
    <property type="match status" value="1"/>
</dbReference>
<reference evidence="3 4" key="1">
    <citation type="submission" date="2019-07" db="EMBL/GenBank/DDBJ databases">
        <title>New Mycobacterium species.</title>
        <authorList>
            <person name="Tortoli E."/>
            <person name="Ghielmetti G."/>
            <person name="Friedel U."/>
            <person name="Trovato A."/>
        </authorList>
    </citation>
    <scope>NUCLEOTIDE SEQUENCE [LARGE SCALE GENOMIC DNA]</scope>
    <source>
        <strain evidence="3 4">16-83</strain>
    </source>
</reference>
<dbReference type="GO" id="GO:0016226">
    <property type="term" value="P:iron-sulfur cluster assembly"/>
    <property type="evidence" value="ECO:0007669"/>
    <property type="project" value="InterPro"/>
</dbReference>
<gene>
    <name evidence="3" type="ORF">FPZ47_05765</name>
</gene>
<accession>A0A557XYQ3</accession>
<name>A0A557XYQ3_9MYCO</name>
<dbReference type="GO" id="GO:0005506">
    <property type="term" value="F:iron ion binding"/>
    <property type="evidence" value="ECO:0007669"/>
    <property type="project" value="InterPro"/>
</dbReference>
<dbReference type="OrthoDB" id="9798220at2"/>
<evidence type="ECO:0000259" key="2">
    <source>
        <dbReference type="Pfam" id="PF01106"/>
    </source>
</evidence>
<dbReference type="EMBL" id="VMQU01000015">
    <property type="protein sequence ID" value="TVS91304.1"/>
    <property type="molecule type" value="Genomic_DNA"/>
</dbReference>
<keyword evidence="4" id="KW-1185">Reference proteome</keyword>
<proteinExistence type="predicted"/>
<feature type="domain" description="NIF system FeS cluster assembly NifU C-terminal" evidence="2">
    <location>
        <begin position="114"/>
        <end position="168"/>
    </location>
</feature>
<sequence length="189" mass="19801">MIPMHATATANPQQLCWVVPPDRLPPRGAVRQAPGRLGGLLEGGVIEDLTVRPAGIVITLAGAHSWRERGDGVRTALGEALADPAGWRVERSSDSTAELAGLVRELLAGPIGALARSHGGTIELVSVNGLDVTVRMSGACRGCAAAGVTLHDKLEAELRRRVDARVTVSGHKQPAPSTLGKKLLALWVR</sequence>
<protein>
    <submittedName>
        <fullName evidence="3">NifU family protein</fullName>
    </submittedName>
</protein>
<comment type="function">
    <text evidence="1">May be involved in the formation or repair of [Fe-S] clusters present in iron-sulfur proteins.</text>
</comment>
<comment type="caution">
    <text evidence="3">The sequence shown here is derived from an EMBL/GenBank/DDBJ whole genome shotgun (WGS) entry which is preliminary data.</text>
</comment>
<dbReference type="AlphaFoldDB" id="A0A557XYQ3"/>
<dbReference type="Pfam" id="PF01106">
    <property type="entry name" value="NifU"/>
    <property type="match status" value="1"/>
</dbReference>
<evidence type="ECO:0000256" key="1">
    <source>
        <dbReference type="ARBA" id="ARBA00049958"/>
    </source>
</evidence>
<organism evidence="3 4">
    <name type="scientific">Mycobacterium helveticum</name>
    <dbReference type="NCBI Taxonomy" id="2592811"/>
    <lineage>
        <taxon>Bacteria</taxon>
        <taxon>Bacillati</taxon>
        <taxon>Actinomycetota</taxon>
        <taxon>Actinomycetes</taxon>
        <taxon>Mycobacteriales</taxon>
        <taxon>Mycobacteriaceae</taxon>
        <taxon>Mycobacterium</taxon>
    </lineage>
</organism>
<evidence type="ECO:0000313" key="3">
    <source>
        <dbReference type="EMBL" id="TVS91304.1"/>
    </source>
</evidence>
<dbReference type="SUPFAM" id="SSF117916">
    <property type="entry name" value="Fe-S cluster assembly (FSCA) domain-like"/>
    <property type="match status" value="1"/>
</dbReference>
<dbReference type="InterPro" id="IPR001075">
    <property type="entry name" value="NIF_FeS_clus_asmbl_NifU_C"/>
</dbReference>
<dbReference type="Proteomes" id="UP000320513">
    <property type="component" value="Unassembled WGS sequence"/>
</dbReference>
<evidence type="ECO:0000313" key="4">
    <source>
        <dbReference type="Proteomes" id="UP000320513"/>
    </source>
</evidence>
<dbReference type="RefSeq" id="WP_144956021.1">
    <property type="nucleotide sequence ID" value="NZ_VMQU01000015.1"/>
</dbReference>
<dbReference type="GO" id="GO:0051536">
    <property type="term" value="F:iron-sulfur cluster binding"/>
    <property type="evidence" value="ECO:0007669"/>
    <property type="project" value="InterPro"/>
</dbReference>